<evidence type="ECO:0000313" key="2">
    <source>
        <dbReference type="Proteomes" id="UP000430404"/>
    </source>
</evidence>
<sequence>MIKTEYKNEEKNKLKFLFIPILSNKMIANEIIITEREKIKKFLMIFISFPQFNFIREYTHL</sequence>
<dbReference type="AlphaFoldDB" id="A0A653K182"/>
<gene>
    <name evidence="1" type="ORF">ACI8B_170016</name>
</gene>
<organism evidence="1 2">
    <name type="scientific">Acinetobacter proteolyticus</name>
    <dbReference type="NCBI Taxonomy" id="1776741"/>
    <lineage>
        <taxon>Bacteria</taxon>
        <taxon>Pseudomonadati</taxon>
        <taxon>Pseudomonadota</taxon>
        <taxon>Gammaproteobacteria</taxon>
        <taxon>Moraxellales</taxon>
        <taxon>Moraxellaceae</taxon>
        <taxon>Acinetobacter</taxon>
    </lineage>
</organism>
<reference evidence="1 2" key="1">
    <citation type="submission" date="2019-10" db="EMBL/GenBank/DDBJ databases">
        <authorList>
            <person name="Karimi E."/>
        </authorList>
    </citation>
    <scope>NUCLEOTIDE SEQUENCE [LARGE SCALE GENOMIC DNA]</scope>
    <source>
        <strain evidence="1">Acinetobacter sp. 8BE</strain>
    </source>
</reference>
<dbReference type="Proteomes" id="UP000430404">
    <property type="component" value="Unassembled WGS sequence"/>
</dbReference>
<protein>
    <submittedName>
        <fullName evidence="1">Uncharacterized protein</fullName>
    </submittedName>
</protein>
<proteinExistence type="predicted"/>
<accession>A0A653K182</accession>
<name>A0A653K182_9GAMM</name>
<evidence type="ECO:0000313" key="1">
    <source>
        <dbReference type="EMBL" id="VXA54471.1"/>
    </source>
</evidence>
<dbReference type="EMBL" id="CABWKZ010000009">
    <property type="protein sequence ID" value="VXA54471.1"/>
    <property type="molecule type" value="Genomic_DNA"/>
</dbReference>